<dbReference type="GO" id="GO:0003676">
    <property type="term" value="F:nucleic acid binding"/>
    <property type="evidence" value="ECO:0007669"/>
    <property type="project" value="InterPro"/>
</dbReference>
<evidence type="ECO:0000313" key="2">
    <source>
        <dbReference type="EMBL" id="CAL1392921.1"/>
    </source>
</evidence>
<evidence type="ECO:0000313" key="3">
    <source>
        <dbReference type="Proteomes" id="UP001497516"/>
    </source>
</evidence>
<sequence length="113" mass="13051">MKKEVAEHVLTCLLCQKVKAEHQAPAGKLQPLSIPEWKWEKITMDFVYGLPRTQKKNDAVWVIVDRLTKSAHFIPIRWGCSLELLTKKYVEEIVRLHGVPVSIVSDRDPRFTS</sequence>
<proteinExistence type="predicted"/>
<dbReference type="Proteomes" id="UP001497516">
    <property type="component" value="Chromosome 6"/>
</dbReference>
<keyword evidence="3" id="KW-1185">Reference proteome</keyword>
<protein>
    <recommendedName>
        <fullName evidence="1">Integrase catalytic domain-containing protein</fullName>
    </recommendedName>
</protein>
<accession>A0AAV2F3V8</accession>
<dbReference type="GO" id="GO:0015074">
    <property type="term" value="P:DNA integration"/>
    <property type="evidence" value="ECO:0007669"/>
    <property type="project" value="InterPro"/>
</dbReference>
<dbReference type="Gene3D" id="3.30.420.10">
    <property type="entry name" value="Ribonuclease H-like superfamily/Ribonuclease H"/>
    <property type="match status" value="1"/>
</dbReference>
<dbReference type="AlphaFoldDB" id="A0AAV2F3V8"/>
<reference evidence="2 3" key="1">
    <citation type="submission" date="2024-04" db="EMBL/GenBank/DDBJ databases">
        <authorList>
            <person name="Fracassetti M."/>
        </authorList>
    </citation>
    <scope>NUCLEOTIDE SEQUENCE [LARGE SCALE GENOMIC DNA]</scope>
</reference>
<gene>
    <name evidence="2" type="ORF">LTRI10_LOCUS33534</name>
</gene>
<dbReference type="EMBL" id="OZ034819">
    <property type="protein sequence ID" value="CAL1392921.1"/>
    <property type="molecule type" value="Genomic_DNA"/>
</dbReference>
<evidence type="ECO:0000259" key="1">
    <source>
        <dbReference type="PROSITE" id="PS50994"/>
    </source>
</evidence>
<dbReference type="InterPro" id="IPR001584">
    <property type="entry name" value="Integrase_cat-core"/>
</dbReference>
<dbReference type="SUPFAM" id="SSF53098">
    <property type="entry name" value="Ribonuclease H-like"/>
    <property type="match status" value="1"/>
</dbReference>
<dbReference type="PANTHER" id="PTHR45835">
    <property type="entry name" value="YALI0A06105P"/>
    <property type="match status" value="1"/>
</dbReference>
<name>A0AAV2F3V8_9ROSI</name>
<feature type="domain" description="Integrase catalytic" evidence="1">
    <location>
        <begin position="31"/>
        <end position="113"/>
    </location>
</feature>
<dbReference type="PANTHER" id="PTHR45835:SF99">
    <property type="entry name" value="CHROMO DOMAIN-CONTAINING PROTEIN-RELATED"/>
    <property type="match status" value="1"/>
</dbReference>
<dbReference type="InterPro" id="IPR036397">
    <property type="entry name" value="RNaseH_sf"/>
</dbReference>
<organism evidence="2 3">
    <name type="scientific">Linum trigynum</name>
    <dbReference type="NCBI Taxonomy" id="586398"/>
    <lineage>
        <taxon>Eukaryota</taxon>
        <taxon>Viridiplantae</taxon>
        <taxon>Streptophyta</taxon>
        <taxon>Embryophyta</taxon>
        <taxon>Tracheophyta</taxon>
        <taxon>Spermatophyta</taxon>
        <taxon>Magnoliopsida</taxon>
        <taxon>eudicotyledons</taxon>
        <taxon>Gunneridae</taxon>
        <taxon>Pentapetalae</taxon>
        <taxon>rosids</taxon>
        <taxon>fabids</taxon>
        <taxon>Malpighiales</taxon>
        <taxon>Linaceae</taxon>
        <taxon>Linum</taxon>
    </lineage>
</organism>
<dbReference type="InterPro" id="IPR012337">
    <property type="entry name" value="RNaseH-like_sf"/>
</dbReference>
<dbReference type="PROSITE" id="PS50994">
    <property type="entry name" value="INTEGRASE"/>
    <property type="match status" value="1"/>
</dbReference>